<evidence type="ECO:0000256" key="17">
    <source>
        <dbReference type="ARBA" id="ARBA00023264"/>
    </source>
</evidence>
<evidence type="ECO:0000313" key="21">
    <source>
        <dbReference type="EMBL" id="QFG68954.1"/>
    </source>
</evidence>
<name>A0A5J6V6M8_9MICO</name>
<dbReference type="PROSITE" id="PS01315">
    <property type="entry name" value="CDS"/>
    <property type="match status" value="1"/>
</dbReference>
<keyword evidence="13 20" id="KW-1133">Transmembrane helix</keyword>
<evidence type="ECO:0000256" key="12">
    <source>
        <dbReference type="ARBA" id="ARBA00022695"/>
    </source>
</evidence>
<comment type="catalytic activity">
    <reaction evidence="1 18">
        <text>a 1,2-diacyl-sn-glycero-3-phosphate + CTP + H(+) = a CDP-1,2-diacyl-sn-glycerol + diphosphate</text>
        <dbReference type="Rhea" id="RHEA:16229"/>
        <dbReference type="ChEBI" id="CHEBI:15378"/>
        <dbReference type="ChEBI" id="CHEBI:33019"/>
        <dbReference type="ChEBI" id="CHEBI:37563"/>
        <dbReference type="ChEBI" id="CHEBI:58332"/>
        <dbReference type="ChEBI" id="CHEBI:58608"/>
        <dbReference type="EC" id="2.7.7.41"/>
    </reaction>
</comment>
<dbReference type="GO" id="GO:0016024">
    <property type="term" value="P:CDP-diacylglycerol biosynthetic process"/>
    <property type="evidence" value="ECO:0007669"/>
    <property type="project" value="UniProtKB-UniPathway"/>
</dbReference>
<feature type="region of interest" description="Disordered" evidence="19">
    <location>
        <begin position="1"/>
        <end position="39"/>
    </location>
</feature>
<evidence type="ECO:0000256" key="6">
    <source>
        <dbReference type="ARBA" id="ARBA00012487"/>
    </source>
</evidence>
<keyword evidence="14" id="KW-0443">Lipid metabolism</keyword>
<keyword evidence="12 18" id="KW-0548">Nucleotidyltransferase</keyword>
<comment type="pathway">
    <text evidence="3 18">Phospholipid metabolism; CDP-diacylglycerol biosynthesis; CDP-diacylglycerol from sn-glycerol 3-phosphate: step 3/3.</text>
</comment>
<dbReference type="Pfam" id="PF01148">
    <property type="entry name" value="CTP_transf_1"/>
    <property type="match status" value="1"/>
</dbReference>
<keyword evidence="10 18" id="KW-0808">Transferase</keyword>
<keyword evidence="15 20" id="KW-0472">Membrane</keyword>
<evidence type="ECO:0000256" key="15">
    <source>
        <dbReference type="ARBA" id="ARBA00023136"/>
    </source>
</evidence>
<evidence type="ECO:0000256" key="11">
    <source>
        <dbReference type="ARBA" id="ARBA00022692"/>
    </source>
</evidence>
<protein>
    <recommendedName>
        <fullName evidence="7 18">Phosphatidate cytidylyltransferase</fullName>
        <ecNumber evidence="6 18">2.7.7.41</ecNumber>
    </recommendedName>
</protein>
<dbReference type="InterPro" id="IPR000374">
    <property type="entry name" value="PC_trans"/>
</dbReference>
<evidence type="ECO:0000313" key="22">
    <source>
        <dbReference type="Proteomes" id="UP000326546"/>
    </source>
</evidence>
<dbReference type="RefSeq" id="WP_158061340.1">
    <property type="nucleotide sequence ID" value="NZ_CP044427.1"/>
</dbReference>
<evidence type="ECO:0000256" key="8">
    <source>
        <dbReference type="ARBA" id="ARBA00022475"/>
    </source>
</evidence>
<dbReference type="GO" id="GO:0005886">
    <property type="term" value="C:plasma membrane"/>
    <property type="evidence" value="ECO:0007669"/>
    <property type="project" value="UniProtKB-SubCell"/>
</dbReference>
<feature type="transmembrane region" description="Helical" evidence="20">
    <location>
        <begin position="45"/>
        <end position="65"/>
    </location>
</feature>
<dbReference type="KEGG" id="serw:FY030_09775"/>
<comment type="similarity">
    <text evidence="5 18">Belongs to the CDS family.</text>
</comment>
<comment type="subcellular location">
    <subcellularLocation>
        <location evidence="2">Cell membrane</location>
        <topology evidence="2">Multi-pass membrane protein</topology>
    </subcellularLocation>
</comment>
<evidence type="ECO:0000256" key="10">
    <source>
        <dbReference type="ARBA" id="ARBA00022679"/>
    </source>
</evidence>
<proteinExistence type="inferred from homology"/>
<accession>A0A5J6V6M8</accession>
<evidence type="ECO:0000256" key="19">
    <source>
        <dbReference type="SAM" id="MobiDB-lite"/>
    </source>
</evidence>
<feature type="transmembrane region" description="Helical" evidence="20">
    <location>
        <begin position="239"/>
        <end position="257"/>
    </location>
</feature>
<evidence type="ECO:0000256" key="3">
    <source>
        <dbReference type="ARBA" id="ARBA00005119"/>
    </source>
</evidence>
<reference evidence="21 22" key="1">
    <citation type="submission" date="2019-09" db="EMBL/GenBank/DDBJ databases">
        <title>Serinicoccus pratensis sp. nov., isolated from meadow soil.</title>
        <authorList>
            <person name="Zhang W."/>
        </authorList>
    </citation>
    <scope>NUCLEOTIDE SEQUENCE [LARGE SCALE GENOMIC DNA]</scope>
    <source>
        <strain evidence="21 22">W204</strain>
    </source>
</reference>
<keyword evidence="17" id="KW-1208">Phospholipid metabolism</keyword>
<evidence type="ECO:0000256" key="9">
    <source>
        <dbReference type="ARBA" id="ARBA00022516"/>
    </source>
</evidence>
<feature type="transmembrane region" description="Helical" evidence="20">
    <location>
        <begin position="101"/>
        <end position="134"/>
    </location>
</feature>
<dbReference type="PANTHER" id="PTHR46382:SF1">
    <property type="entry name" value="PHOSPHATIDATE CYTIDYLYLTRANSFERASE"/>
    <property type="match status" value="1"/>
</dbReference>
<dbReference type="EMBL" id="CP044427">
    <property type="protein sequence ID" value="QFG68954.1"/>
    <property type="molecule type" value="Genomic_DNA"/>
</dbReference>
<evidence type="ECO:0000256" key="16">
    <source>
        <dbReference type="ARBA" id="ARBA00023209"/>
    </source>
</evidence>
<evidence type="ECO:0000256" key="2">
    <source>
        <dbReference type="ARBA" id="ARBA00004651"/>
    </source>
</evidence>
<keyword evidence="9" id="KW-0444">Lipid biosynthesis</keyword>
<dbReference type="GO" id="GO:0004605">
    <property type="term" value="F:phosphatidate cytidylyltransferase activity"/>
    <property type="evidence" value="ECO:0007669"/>
    <property type="project" value="UniProtKB-EC"/>
</dbReference>
<evidence type="ECO:0000256" key="14">
    <source>
        <dbReference type="ARBA" id="ARBA00023098"/>
    </source>
</evidence>
<feature type="transmembrane region" description="Helical" evidence="20">
    <location>
        <begin position="173"/>
        <end position="193"/>
    </location>
</feature>
<keyword evidence="8" id="KW-1003">Cell membrane</keyword>
<evidence type="ECO:0000256" key="1">
    <source>
        <dbReference type="ARBA" id="ARBA00001698"/>
    </source>
</evidence>
<feature type="transmembrane region" description="Helical" evidence="20">
    <location>
        <begin position="146"/>
        <end position="167"/>
    </location>
</feature>
<dbReference type="Proteomes" id="UP000326546">
    <property type="component" value="Chromosome"/>
</dbReference>
<sequence length="303" mass="30769">MTDDQTQGPVAHVPPASRPAPAVSSPATVAADPPPARTPRAGRNLPAAIGVAVVLLLLIGASLVFWKPAFVLVVTAASLIGVWELAAAIRNGRVHPPLPPLLLSVALVPLAFWGGADALGLGFVTAAALVLVWRAVGPPEGAVRDIAGGVFIIAYVPLLAAITSLMLAEPDGVGRIVTFILVTVASDTGGYAVGVFKGRTPMAPSLSPKKSWEGFAGSVGTSAVVGAVCVVLLLDGAWWAGLSVGAFAAVFATIGDLSESAIKRDLGIKDMGSLLPGHGGIMDRLDSLLITATVCWALLHVLV</sequence>
<dbReference type="EC" id="2.7.7.41" evidence="6 18"/>
<dbReference type="AlphaFoldDB" id="A0A5J6V6M8"/>
<evidence type="ECO:0000256" key="18">
    <source>
        <dbReference type="RuleBase" id="RU003938"/>
    </source>
</evidence>
<feature type="transmembrane region" description="Helical" evidence="20">
    <location>
        <begin position="70"/>
        <end position="89"/>
    </location>
</feature>
<keyword evidence="16" id="KW-0594">Phospholipid biosynthesis</keyword>
<comment type="pathway">
    <text evidence="4">Lipid metabolism.</text>
</comment>
<dbReference type="PANTHER" id="PTHR46382">
    <property type="entry name" value="PHOSPHATIDATE CYTIDYLYLTRANSFERASE"/>
    <property type="match status" value="1"/>
</dbReference>
<dbReference type="UniPathway" id="UPA00557">
    <property type="reaction ID" value="UER00614"/>
</dbReference>
<feature type="compositionally biased region" description="Low complexity" evidence="19">
    <location>
        <begin position="9"/>
        <end position="31"/>
    </location>
</feature>
<evidence type="ECO:0000256" key="20">
    <source>
        <dbReference type="SAM" id="Phobius"/>
    </source>
</evidence>
<organism evidence="21 22">
    <name type="scientific">Ornithinimicrobium pratense</name>
    <dbReference type="NCBI Taxonomy" id="2593973"/>
    <lineage>
        <taxon>Bacteria</taxon>
        <taxon>Bacillati</taxon>
        <taxon>Actinomycetota</taxon>
        <taxon>Actinomycetes</taxon>
        <taxon>Micrococcales</taxon>
        <taxon>Ornithinimicrobiaceae</taxon>
        <taxon>Ornithinimicrobium</taxon>
    </lineage>
</organism>
<evidence type="ECO:0000256" key="5">
    <source>
        <dbReference type="ARBA" id="ARBA00010185"/>
    </source>
</evidence>
<feature type="transmembrane region" description="Helical" evidence="20">
    <location>
        <begin position="214"/>
        <end position="233"/>
    </location>
</feature>
<gene>
    <name evidence="21" type="ORF">FY030_09775</name>
</gene>
<dbReference type="OrthoDB" id="9799199at2"/>
<keyword evidence="11 18" id="KW-0812">Transmembrane</keyword>
<evidence type="ECO:0000256" key="4">
    <source>
        <dbReference type="ARBA" id="ARBA00005189"/>
    </source>
</evidence>
<keyword evidence="22" id="KW-1185">Reference proteome</keyword>
<evidence type="ECO:0000256" key="7">
    <source>
        <dbReference type="ARBA" id="ARBA00019373"/>
    </source>
</evidence>
<evidence type="ECO:0000256" key="13">
    <source>
        <dbReference type="ARBA" id="ARBA00022989"/>
    </source>
</evidence>